<protein>
    <submittedName>
        <fullName evidence="1">Uncharacterized protein</fullName>
    </submittedName>
</protein>
<accession>A0ACC1QSZ9</accession>
<sequence>MGEYNFASFRQCSRCSAEYFALGSLRNPKRFYIVVYENFGREEHVQRTLWPMPVDWDMRLVDMLERATQKRKPFSTRKRPKLWKDEKLRDWGWIFSSEALNYVNKR</sequence>
<keyword evidence="2" id="KW-1185">Reference proteome</keyword>
<gene>
    <name evidence="1" type="ORF">NLG97_g6155</name>
</gene>
<dbReference type="Proteomes" id="UP001148737">
    <property type="component" value="Unassembled WGS sequence"/>
</dbReference>
<organism evidence="1 2">
    <name type="scientific">Lecanicillium saksenae</name>
    <dbReference type="NCBI Taxonomy" id="468837"/>
    <lineage>
        <taxon>Eukaryota</taxon>
        <taxon>Fungi</taxon>
        <taxon>Dikarya</taxon>
        <taxon>Ascomycota</taxon>
        <taxon>Pezizomycotina</taxon>
        <taxon>Sordariomycetes</taxon>
        <taxon>Hypocreomycetidae</taxon>
        <taxon>Hypocreales</taxon>
        <taxon>Cordycipitaceae</taxon>
        <taxon>Lecanicillium</taxon>
    </lineage>
</organism>
<proteinExistence type="predicted"/>
<comment type="caution">
    <text evidence="1">The sequence shown here is derived from an EMBL/GenBank/DDBJ whole genome shotgun (WGS) entry which is preliminary data.</text>
</comment>
<name>A0ACC1QSZ9_9HYPO</name>
<evidence type="ECO:0000313" key="1">
    <source>
        <dbReference type="EMBL" id="KAJ3488677.1"/>
    </source>
</evidence>
<evidence type="ECO:0000313" key="2">
    <source>
        <dbReference type="Proteomes" id="UP001148737"/>
    </source>
</evidence>
<reference evidence="1" key="1">
    <citation type="submission" date="2022-07" db="EMBL/GenBank/DDBJ databases">
        <title>Genome Sequence of Lecanicillium saksenae.</title>
        <authorList>
            <person name="Buettner E."/>
        </authorList>
    </citation>
    <scope>NUCLEOTIDE SEQUENCE</scope>
    <source>
        <strain evidence="1">VT-O1</strain>
    </source>
</reference>
<dbReference type="EMBL" id="JANAKD010000776">
    <property type="protein sequence ID" value="KAJ3488677.1"/>
    <property type="molecule type" value="Genomic_DNA"/>
</dbReference>